<gene>
    <name evidence="2" type="ORF">STAS_05192</name>
</gene>
<keyword evidence="3" id="KW-1185">Reference proteome</keyword>
<evidence type="ECO:0000256" key="1">
    <source>
        <dbReference type="SAM" id="MobiDB-lite"/>
    </source>
</evidence>
<feature type="region of interest" description="Disordered" evidence="1">
    <location>
        <begin position="82"/>
        <end position="114"/>
    </location>
</feature>
<protein>
    <submittedName>
        <fullName evidence="2">Coenzyme PQQ synthesis protein B</fullName>
    </submittedName>
</protein>
<name>A0A5A7P9A2_STRAF</name>
<accession>A0A5A7P9A2</accession>
<organism evidence="2 3">
    <name type="scientific">Striga asiatica</name>
    <name type="common">Asiatic witchweed</name>
    <name type="synonym">Buchnera asiatica</name>
    <dbReference type="NCBI Taxonomy" id="4170"/>
    <lineage>
        <taxon>Eukaryota</taxon>
        <taxon>Viridiplantae</taxon>
        <taxon>Streptophyta</taxon>
        <taxon>Embryophyta</taxon>
        <taxon>Tracheophyta</taxon>
        <taxon>Spermatophyta</taxon>
        <taxon>Magnoliopsida</taxon>
        <taxon>eudicotyledons</taxon>
        <taxon>Gunneridae</taxon>
        <taxon>Pentapetalae</taxon>
        <taxon>asterids</taxon>
        <taxon>lamiids</taxon>
        <taxon>Lamiales</taxon>
        <taxon>Orobanchaceae</taxon>
        <taxon>Buchnereae</taxon>
        <taxon>Striga</taxon>
    </lineage>
</organism>
<feature type="compositionally biased region" description="Basic and acidic residues" evidence="1">
    <location>
        <begin position="82"/>
        <end position="101"/>
    </location>
</feature>
<dbReference type="EMBL" id="BKCP01003558">
    <property type="protein sequence ID" value="GER29330.1"/>
    <property type="molecule type" value="Genomic_DNA"/>
</dbReference>
<reference evidence="3" key="1">
    <citation type="journal article" date="2019" name="Curr. Biol.">
        <title>Genome Sequence of Striga asiatica Provides Insight into the Evolution of Plant Parasitism.</title>
        <authorList>
            <person name="Yoshida S."/>
            <person name="Kim S."/>
            <person name="Wafula E.K."/>
            <person name="Tanskanen J."/>
            <person name="Kim Y.M."/>
            <person name="Honaas L."/>
            <person name="Yang Z."/>
            <person name="Spallek T."/>
            <person name="Conn C.E."/>
            <person name="Ichihashi Y."/>
            <person name="Cheong K."/>
            <person name="Cui S."/>
            <person name="Der J.P."/>
            <person name="Gundlach H."/>
            <person name="Jiao Y."/>
            <person name="Hori C."/>
            <person name="Ishida J.K."/>
            <person name="Kasahara H."/>
            <person name="Kiba T."/>
            <person name="Kim M.S."/>
            <person name="Koo N."/>
            <person name="Laohavisit A."/>
            <person name="Lee Y.H."/>
            <person name="Lumba S."/>
            <person name="McCourt P."/>
            <person name="Mortimer J.C."/>
            <person name="Mutuku J.M."/>
            <person name="Nomura T."/>
            <person name="Sasaki-Sekimoto Y."/>
            <person name="Seto Y."/>
            <person name="Wang Y."/>
            <person name="Wakatake T."/>
            <person name="Sakakibara H."/>
            <person name="Demura T."/>
            <person name="Yamaguchi S."/>
            <person name="Yoneyama K."/>
            <person name="Manabe R.I."/>
            <person name="Nelson D.C."/>
            <person name="Schulman A.H."/>
            <person name="Timko M.P."/>
            <person name="dePamphilis C.W."/>
            <person name="Choi D."/>
            <person name="Shirasu K."/>
        </authorList>
    </citation>
    <scope>NUCLEOTIDE SEQUENCE [LARGE SCALE GENOMIC DNA]</scope>
    <source>
        <strain evidence="3">cv. UVA1</strain>
    </source>
</reference>
<evidence type="ECO:0000313" key="2">
    <source>
        <dbReference type="EMBL" id="GER29330.1"/>
    </source>
</evidence>
<comment type="caution">
    <text evidence="2">The sequence shown here is derived from an EMBL/GenBank/DDBJ whole genome shotgun (WGS) entry which is preliminary data.</text>
</comment>
<evidence type="ECO:0000313" key="3">
    <source>
        <dbReference type="Proteomes" id="UP000325081"/>
    </source>
</evidence>
<dbReference type="Proteomes" id="UP000325081">
    <property type="component" value="Unassembled WGS sequence"/>
</dbReference>
<proteinExistence type="predicted"/>
<dbReference type="AlphaFoldDB" id="A0A5A7P9A2"/>
<sequence>MRISRPQSKTSNQSLFVATFSRDLLRGQKRARKETSLVLTKESKIWTLINKRQTTNKECMSTPNIKVPGDLSSKMKKITTDLRSDEGVPRANIREVGKRPTDYPNRSYCKDAQS</sequence>